<keyword evidence="2" id="KW-1185">Reference proteome</keyword>
<proteinExistence type="predicted"/>
<evidence type="ECO:0000313" key="2">
    <source>
        <dbReference type="Proteomes" id="UP001596203"/>
    </source>
</evidence>
<sequence>MPTPTTDLLDDLRQLRTELRDLAEYLRDLGRLLPAAPTEGE</sequence>
<dbReference type="EMBL" id="JBHSPR010000010">
    <property type="protein sequence ID" value="MFC6017233.1"/>
    <property type="molecule type" value="Genomic_DNA"/>
</dbReference>
<comment type="caution">
    <text evidence="1">The sequence shown here is derived from an EMBL/GenBank/DDBJ whole genome shotgun (WGS) entry which is preliminary data.</text>
</comment>
<dbReference type="Proteomes" id="UP001596203">
    <property type="component" value="Unassembled WGS sequence"/>
</dbReference>
<protein>
    <submittedName>
        <fullName evidence="1">Uncharacterized protein</fullName>
    </submittedName>
</protein>
<reference evidence="2" key="1">
    <citation type="journal article" date="2019" name="Int. J. Syst. Evol. Microbiol.">
        <title>The Global Catalogue of Microorganisms (GCM) 10K type strain sequencing project: providing services to taxonomists for standard genome sequencing and annotation.</title>
        <authorList>
            <consortium name="The Broad Institute Genomics Platform"/>
            <consortium name="The Broad Institute Genome Sequencing Center for Infectious Disease"/>
            <person name="Wu L."/>
            <person name="Ma J."/>
        </authorList>
    </citation>
    <scope>NUCLEOTIDE SEQUENCE [LARGE SCALE GENOMIC DNA]</scope>
    <source>
        <strain evidence="2">ZS-35-S2</strain>
    </source>
</reference>
<dbReference type="RefSeq" id="WP_377421345.1">
    <property type="nucleotide sequence ID" value="NZ_JBHSPR010000010.1"/>
</dbReference>
<name>A0ABW1K888_9ACTN</name>
<accession>A0ABW1K888</accession>
<gene>
    <name evidence="1" type="ORF">ACFP2T_13575</name>
</gene>
<evidence type="ECO:0000313" key="1">
    <source>
        <dbReference type="EMBL" id="MFC6017233.1"/>
    </source>
</evidence>
<organism evidence="1 2">
    <name type="scientific">Plantactinospora solaniradicis</name>
    <dbReference type="NCBI Taxonomy" id="1723736"/>
    <lineage>
        <taxon>Bacteria</taxon>
        <taxon>Bacillati</taxon>
        <taxon>Actinomycetota</taxon>
        <taxon>Actinomycetes</taxon>
        <taxon>Micromonosporales</taxon>
        <taxon>Micromonosporaceae</taxon>
        <taxon>Plantactinospora</taxon>
    </lineage>
</organism>